<keyword evidence="1" id="KW-1133">Transmembrane helix</keyword>
<reference evidence="2 3" key="1">
    <citation type="submission" date="2017-09" db="EMBL/GenBank/DDBJ databases">
        <authorList>
            <person name="Girard L."/>
            <person name="Lami R."/>
            <person name="Suzuki M."/>
            <person name="Baudart J."/>
        </authorList>
    </citation>
    <scope>NUCLEOTIDE SEQUENCE [LARGE SCALE GENOMIC DNA]</scope>
    <source>
        <strain evidence="2 3">17LN0615E</strain>
    </source>
</reference>
<dbReference type="RefSeq" id="WP_051867776.1">
    <property type="nucleotide sequence ID" value="NZ_FLLQ01000008.1"/>
</dbReference>
<protein>
    <submittedName>
        <fullName evidence="2">Uncharacterized protein</fullName>
    </submittedName>
</protein>
<name>A0ABX5DDH4_9VIBR</name>
<dbReference type="SUPFAM" id="SSF54523">
    <property type="entry name" value="Pili subunits"/>
    <property type="match status" value="1"/>
</dbReference>
<evidence type="ECO:0000256" key="1">
    <source>
        <dbReference type="SAM" id="Phobius"/>
    </source>
</evidence>
<accession>A0ABX5DDH4</accession>
<dbReference type="Pfam" id="PF07963">
    <property type="entry name" value="N_methyl"/>
    <property type="match status" value="1"/>
</dbReference>
<sequence length="176" mass="18436">MKLTHKGKQHKNKQKGIALLEMIIAIGIIGIITAAVVALSSSAFAEQKMKDTISNISQLTTTIQRAYSNANSYNGLAASDFSDDLKKNPYGGSFNISKSAIGSNADAGFTIGIGGLDVDTCVDLLQSIGKNYYFAKVAAAAPSDIGTGGISDFSPSNLKTVECKDAAVNPLWLGDR</sequence>
<keyword evidence="1" id="KW-0472">Membrane</keyword>
<dbReference type="InterPro" id="IPR012902">
    <property type="entry name" value="N_methyl_site"/>
</dbReference>
<gene>
    <name evidence="2" type="ORF">COR51_13310</name>
</gene>
<dbReference type="Proteomes" id="UP000238163">
    <property type="component" value="Unassembled WGS sequence"/>
</dbReference>
<reference evidence="2 3" key="2">
    <citation type="submission" date="2018-03" db="EMBL/GenBank/DDBJ databases">
        <title>Genetic Diversity and Phenotypic Plasticity of AHL Mediated Quorum Sensing in Environmental Strains of Vibrio mediterranei.</title>
        <authorList>
            <person name="Lantoine F."/>
            <person name="Vouve F."/>
        </authorList>
    </citation>
    <scope>NUCLEOTIDE SEQUENCE [LARGE SCALE GENOMIC DNA]</scope>
    <source>
        <strain evidence="2 3">17LN0615E</strain>
    </source>
</reference>
<comment type="caution">
    <text evidence="2">The sequence shown here is derived from an EMBL/GenBank/DDBJ whole genome shotgun (WGS) entry which is preliminary data.</text>
</comment>
<organism evidence="2 3">
    <name type="scientific">Vibrio mediterranei</name>
    <dbReference type="NCBI Taxonomy" id="689"/>
    <lineage>
        <taxon>Bacteria</taxon>
        <taxon>Pseudomonadati</taxon>
        <taxon>Pseudomonadota</taxon>
        <taxon>Gammaproteobacteria</taxon>
        <taxon>Vibrionales</taxon>
        <taxon>Vibrionaceae</taxon>
        <taxon>Vibrio</taxon>
    </lineage>
</organism>
<evidence type="ECO:0000313" key="2">
    <source>
        <dbReference type="EMBL" id="PRQ67103.1"/>
    </source>
</evidence>
<evidence type="ECO:0000313" key="3">
    <source>
        <dbReference type="Proteomes" id="UP000238163"/>
    </source>
</evidence>
<proteinExistence type="predicted"/>
<keyword evidence="1" id="KW-0812">Transmembrane</keyword>
<keyword evidence="3" id="KW-1185">Reference proteome</keyword>
<dbReference type="InterPro" id="IPR045584">
    <property type="entry name" value="Pilin-like"/>
</dbReference>
<feature type="transmembrane region" description="Helical" evidence="1">
    <location>
        <begin position="20"/>
        <end position="45"/>
    </location>
</feature>
<dbReference type="Gene3D" id="3.30.1690.10">
    <property type="entry name" value="TcpA-like pilin"/>
    <property type="match status" value="1"/>
</dbReference>
<dbReference type="EMBL" id="NWTN01000007">
    <property type="protein sequence ID" value="PRQ67103.1"/>
    <property type="molecule type" value="Genomic_DNA"/>
</dbReference>